<keyword evidence="5" id="KW-1185">Reference proteome</keyword>
<dbReference type="EMBL" id="MCFI01000002">
    <property type="protein sequence ID" value="ORY86967.1"/>
    <property type="molecule type" value="Genomic_DNA"/>
</dbReference>
<protein>
    <submittedName>
        <fullName evidence="4">4-coumarate-CoA ligase-like protein</fullName>
    </submittedName>
</protein>
<name>A0A1Y2FTS0_PROLT</name>
<proteinExistence type="inferred from homology"/>
<dbReference type="PANTHER" id="PTHR24096:SF265">
    <property type="entry name" value="ENZYME, PUTATIVE (AFU_ORTHOLOGUE AFUA_5G14270)-RELATED"/>
    <property type="match status" value="1"/>
</dbReference>
<dbReference type="InterPro" id="IPR020845">
    <property type="entry name" value="AMP-binding_CS"/>
</dbReference>
<dbReference type="GO" id="GO:0019748">
    <property type="term" value="P:secondary metabolic process"/>
    <property type="evidence" value="ECO:0007669"/>
    <property type="project" value="TreeGrafter"/>
</dbReference>
<dbReference type="InterPro" id="IPR042099">
    <property type="entry name" value="ANL_N_sf"/>
</dbReference>
<dbReference type="Gene3D" id="3.30.300.30">
    <property type="match status" value="1"/>
</dbReference>
<feature type="domain" description="AMP-dependent synthetase/ligase" evidence="2">
    <location>
        <begin position="32"/>
        <end position="419"/>
    </location>
</feature>
<dbReference type="GeneID" id="63787496"/>
<sequence length="567" mass="62053">MLADVADARDVKFTYPNKDLLSYIFDDPPVAPDTPLFIDADNLDSPEGTLTYGQSKSLAQKIAFGLRERGLQDGDVTLVFSPNSNLYPSVIFGIICAGAIFTGANPSYLPDELLHQVTHSKAKFLVVDALLLPMAKKVCAQAGIPDDRILTFKPVPGHPGASIQDLAKCGKELQWKRITDPKVLADKTVILLYSSGTTGKPKGVELTHSNVVSNTHQTQFVRDQGDAYLKSIGEEPLQGPFVGHLPMFHAYGLSNSCCAAFRTGHCFIVTRKFEIGQMLELIQRFKIQALATVPPVITLLAKHTLVDNYDLSSLRSIGSGAAPLGQETQELLRKRIRESAKRAGKEAKPCRFQQGWGMSELCCTGTSFTAGDDDYEGSVGRLVPGLEAKLVDDEGKVVTKAGERGEFCLRGPNIMKGYLNAPEATRETVDSEGWLHTGDIAICSEDGRRWWIVDRKKELIKYKGLQVAPAELESLLLSHDHIADVCVVGVPFEDTEAPRAYVVKSSPSLSEQDVKTFVEGKAARYKWLRGGVIFIDAIPKSASGKILRRELRTKAQQEILAAQKAKL</sequence>
<gene>
    <name evidence="4" type="ORF">BCR37DRAFT_390689</name>
</gene>
<evidence type="ECO:0000259" key="3">
    <source>
        <dbReference type="Pfam" id="PF13193"/>
    </source>
</evidence>
<dbReference type="FunFam" id="3.30.300.30:FF:000007">
    <property type="entry name" value="4-coumarate--CoA ligase 2"/>
    <property type="match status" value="1"/>
</dbReference>
<dbReference type="SUPFAM" id="SSF56801">
    <property type="entry name" value="Acetyl-CoA synthetase-like"/>
    <property type="match status" value="1"/>
</dbReference>
<reference evidence="4 5" key="1">
    <citation type="submission" date="2016-07" db="EMBL/GenBank/DDBJ databases">
        <title>Pervasive Adenine N6-methylation of Active Genes in Fungi.</title>
        <authorList>
            <consortium name="DOE Joint Genome Institute"/>
            <person name="Mondo S.J."/>
            <person name="Dannebaum R.O."/>
            <person name="Kuo R.C."/>
            <person name="Labutti K."/>
            <person name="Haridas S."/>
            <person name="Kuo A."/>
            <person name="Salamov A."/>
            <person name="Ahrendt S.R."/>
            <person name="Lipzen A."/>
            <person name="Sullivan W."/>
            <person name="Andreopoulos W.B."/>
            <person name="Clum A."/>
            <person name="Lindquist E."/>
            <person name="Daum C."/>
            <person name="Ramamoorthy G.K."/>
            <person name="Gryganskyi A."/>
            <person name="Culley D."/>
            <person name="Magnuson J.K."/>
            <person name="James T.Y."/>
            <person name="O'Malley M.A."/>
            <person name="Stajich J.E."/>
            <person name="Spatafora J.W."/>
            <person name="Visel A."/>
            <person name="Grigoriev I.V."/>
        </authorList>
    </citation>
    <scope>NUCLEOTIDE SEQUENCE [LARGE SCALE GENOMIC DNA]</scope>
    <source>
        <strain evidence="4 5">12-1054</strain>
    </source>
</reference>
<dbReference type="STRING" id="56484.A0A1Y2FTS0"/>
<dbReference type="Pfam" id="PF00501">
    <property type="entry name" value="AMP-binding"/>
    <property type="match status" value="1"/>
</dbReference>
<comment type="caution">
    <text evidence="4">The sequence shown here is derived from an EMBL/GenBank/DDBJ whole genome shotgun (WGS) entry which is preliminary data.</text>
</comment>
<dbReference type="PROSITE" id="PS00455">
    <property type="entry name" value="AMP_BINDING"/>
    <property type="match status" value="1"/>
</dbReference>
<accession>A0A1Y2FTS0</accession>
<dbReference type="RefSeq" id="XP_040727823.1">
    <property type="nucleotide sequence ID" value="XM_040870897.1"/>
</dbReference>
<evidence type="ECO:0000313" key="4">
    <source>
        <dbReference type="EMBL" id="ORY86967.1"/>
    </source>
</evidence>
<evidence type="ECO:0000313" key="5">
    <source>
        <dbReference type="Proteomes" id="UP000193685"/>
    </source>
</evidence>
<dbReference type="InterPro" id="IPR000873">
    <property type="entry name" value="AMP-dep_synth/lig_dom"/>
</dbReference>
<keyword evidence="4" id="KW-0436">Ligase</keyword>
<dbReference type="InterPro" id="IPR045851">
    <property type="entry name" value="AMP-bd_C_sf"/>
</dbReference>
<evidence type="ECO:0000256" key="1">
    <source>
        <dbReference type="ARBA" id="ARBA00006432"/>
    </source>
</evidence>
<dbReference type="CDD" id="cd05911">
    <property type="entry name" value="Firefly_Luc_like"/>
    <property type="match status" value="1"/>
</dbReference>
<feature type="domain" description="AMP-binding enzyme C-terminal" evidence="3">
    <location>
        <begin position="471"/>
        <end position="545"/>
    </location>
</feature>
<dbReference type="OrthoDB" id="6509636at2759"/>
<dbReference type="InterPro" id="IPR025110">
    <property type="entry name" value="AMP-bd_C"/>
</dbReference>
<organism evidence="4 5">
    <name type="scientific">Protomyces lactucae-debilis</name>
    <dbReference type="NCBI Taxonomy" id="2754530"/>
    <lineage>
        <taxon>Eukaryota</taxon>
        <taxon>Fungi</taxon>
        <taxon>Dikarya</taxon>
        <taxon>Ascomycota</taxon>
        <taxon>Taphrinomycotina</taxon>
        <taxon>Taphrinomycetes</taxon>
        <taxon>Taphrinales</taxon>
        <taxon>Protomycetaceae</taxon>
        <taxon>Protomyces</taxon>
    </lineage>
</organism>
<dbReference type="Pfam" id="PF13193">
    <property type="entry name" value="AMP-binding_C"/>
    <property type="match status" value="1"/>
</dbReference>
<dbReference type="Gene3D" id="3.40.50.12780">
    <property type="entry name" value="N-terminal domain of ligase-like"/>
    <property type="match status" value="1"/>
</dbReference>
<dbReference type="GO" id="GO:0016405">
    <property type="term" value="F:CoA-ligase activity"/>
    <property type="evidence" value="ECO:0007669"/>
    <property type="project" value="TreeGrafter"/>
</dbReference>
<dbReference type="AlphaFoldDB" id="A0A1Y2FTS0"/>
<dbReference type="Proteomes" id="UP000193685">
    <property type="component" value="Unassembled WGS sequence"/>
</dbReference>
<evidence type="ECO:0000259" key="2">
    <source>
        <dbReference type="Pfam" id="PF00501"/>
    </source>
</evidence>
<comment type="similarity">
    <text evidence="1">Belongs to the ATP-dependent AMP-binding enzyme family.</text>
</comment>
<dbReference type="PANTHER" id="PTHR24096">
    <property type="entry name" value="LONG-CHAIN-FATTY-ACID--COA LIGASE"/>
    <property type="match status" value="1"/>
</dbReference>